<feature type="transmembrane region" description="Helical" evidence="5">
    <location>
        <begin position="414"/>
        <end position="433"/>
    </location>
</feature>
<dbReference type="AlphaFoldDB" id="A0A1H7KFN5"/>
<evidence type="ECO:0000256" key="3">
    <source>
        <dbReference type="ARBA" id="ARBA00022989"/>
    </source>
</evidence>
<dbReference type="InterPro" id="IPR020846">
    <property type="entry name" value="MFS_dom"/>
</dbReference>
<dbReference type="InterPro" id="IPR011701">
    <property type="entry name" value="MFS"/>
</dbReference>
<comment type="subcellular location">
    <subcellularLocation>
        <location evidence="1">Cell membrane</location>
        <topology evidence="1">Multi-pass membrane protein</topology>
    </subcellularLocation>
</comment>
<dbReference type="SUPFAM" id="SSF103473">
    <property type="entry name" value="MFS general substrate transporter"/>
    <property type="match status" value="1"/>
</dbReference>
<dbReference type="InterPro" id="IPR050382">
    <property type="entry name" value="MFS_Na/Anion_cotransporter"/>
</dbReference>
<feature type="domain" description="Major facilitator superfamily (MFS) profile" evidence="6">
    <location>
        <begin position="38"/>
        <end position="438"/>
    </location>
</feature>
<dbReference type="Pfam" id="PF07690">
    <property type="entry name" value="MFS_1"/>
    <property type="match status" value="1"/>
</dbReference>
<keyword evidence="3 5" id="KW-1133">Transmembrane helix</keyword>
<feature type="transmembrane region" description="Helical" evidence="5">
    <location>
        <begin position="166"/>
        <end position="187"/>
    </location>
</feature>
<dbReference type="EMBL" id="FOAZ01000004">
    <property type="protein sequence ID" value="SEK85661.1"/>
    <property type="molecule type" value="Genomic_DNA"/>
</dbReference>
<feature type="transmembrane region" description="Helical" evidence="5">
    <location>
        <begin position="193"/>
        <end position="212"/>
    </location>
</feature>
<feature type="transmembrane region" description="Helical" evidence="5">
    <location>
        <begin position="104"/>
        <end position="128"/>
    </location>
</feature>
<name>A0A1H7KFN5_STRJI</name>
<protein>
    <submittedName>
        <fullName evidence="7">Predicted arabinose efflux permease, MFS family</fullName>
    </submittedName>
</protein>
<evidence type="ECO:0000259" key="6">
    <source>
        <dbReference type="PROSITE" id="PS50850"/>
    </source>
</evidence>
<evidence type="ECO:0000256" key="4">
    <source>
        <dbReference type="ARBA" id="ARBA00023136"/>
    </source>
</evidence>
<dbReference type="OrthoDB" id="4474610at2"/>
<dbReference type="Gene3D" id="1.20.1250.20">
    <property type="entry name" value="MFS general substrate transporter like domains"/>
    <property type="match status" value="2"/>
</dbReference>
<gene>
    <name evidence="7" type="ORF">SAMN05414137_10427</name>
</gene>
<feature type="transmembrane region" description="Helical" evidence="5">
    <location>
        <begin position="39"/>
        <end position="61"/>
    </location>
</feature>
<dbReference type="STRING" id="235985.SAMN05414137_10427"/>
<dbReference type="PROSITE" id="PS50850">
    <property type="entry name" value="MFS"/>
    <property type="match status" value="1"/>
</dbReference>
<evidence type="ECO:0000256" key="1">
    <source>
        <dbReference type="ARBA" id="ARBA00004651"/>
    </source>
</evidence>
<feature type="transmembrane region" description="Helical" evidence="5">
    <location>
        <begin position="344"/>
        <end position="367"/>
    </location>
</feature>
<sequence length="457" mass="46842">MIVWRYLVTTVTPDAADGPAVQADGSSGRAVRSAGWRATWLLLAFMLVNFADKTVLGLAATPMMHDLGITHAQYGRAAAAFFALFSLAAFGVSALTRRISTTTLLLVLALLWSVAQLPMLLGAAGFGTLVATRVLLGAAEGPAFPVATHSLYTWFPDRERSLPTAVLGLGSAAGVAVAAPLLTAVINGAGWRWGFGAVGVAGLAWAVVWLRLGREGPESIRGEAASRALPPTAAALPLRRILLTGTWIACSLGAFASYWATVSSLTWGADYLRNVAKLTATQTGLVTMGTGLSSALAVTGFGLLAQRSRLGGGTFTALSRWTGTAAVVAAVSGAGFALTDSVPLKIVLAVGPCVLSTIMLILAQTAVARITPPDRRGVVLGATAFVYSLAGVLSPLVVGSLTTGSHLAAGYREAYLLSAAMVGVTGVLVALLVRPERDADRLGVPSDAPLDGPRAAG</sequence>
<keyword evidence="4 5" id="KW-0472">Membrane</keyword>
<accession>A0A1H7KFN5</accession>
<feature type="transmembrane region" description="Helical" evidence="5">
    <location>
        <begin position="317"/>
        <end position="338"/>
    </location>
</feature>
<feature type="transmembrane region" description="Helical" evidence="5">
    <location>
        <begin position="134"/>
        <end position="154"/>
    </location>
</feature>
<dbReference type="InterPro" id="IPR036259">
    <property type="entry name" value="MFS_trans_sf"/>
</dbReference>
<keyword evidence="8" id="KW-1185">Reference proteome</keyword>
<dbReference type="GO" id="GO:0005886">
    <property type="term" value="C:plasma membrane"/>
    <property type="evidence" value="ECO:0007669"/>
    <property type="project" value="UniProtKB-SubCell"/>
</dbReference>
<dbReference type="eggNOG" id="COG2271">
    <property type="taxonomic scope" value="Bacteria"/>
</dbReference>
<evidence type="ECO:0000313" key="7">
    <source>
        <dbReference type="EMBL" id="SEK85661.1"/>
    </source>
</evidence>
<evidence type="ECO:0000256" key="2">
    <source>
        <dbReference type="ARBA" id="ARBA00022692"/>
    </source>
</evidence>
<feature type="transmembrane region" description="Helical" evidence="5">
    <location>
        <begin position="241"/>
        <end position="260"/>
    </location>
</feature>
<feature type="transmembrane region" description="Helical" evidence="5">
    <location>
        <begin position="379"/>
        <end position="402"/>
    </location>
</feature>
<reference evidence="8" key="1">
    <citation type="submission" date="2016-10" db="EMBL/GenBank/DDBJ databases">
        <authorList>
            <person name="Varghese N."/>
        </authorList>
    </citation>
    <scope>NUCLEOTIDE SEQUENCE [LARGE SCALE GENOMIC DNA]</scope>
    <source>
        <strain evidence="8">DSM 45096 / BCRC 16803 / CGMCC 4.1857 / CIP 109030 / JCM 12277 / KCTC 19219 / NBRC 100920 / 33214</strain>
    </source>
</reference>
<keyword evidence="2 5" id="KW-0812">Transmembrane</keyword>
<feature type="transmembrane region" description="Helical" evidence="5">
    <location>
        <begin position="280"/>
        <end position="305"/>
    </location>
</feature>
<dbReference type="Proteomes" id="UP000183015">
    <property type="component" value="Unassembled WGS sequence"/>
</dbReference>
<organism evidence="7 8">
    <name type="scientific">Streptacidiphilus jiangxiensis</name>
    <dbReference type="NCBI Taxonomy" id="235985"/>
    <lineage>
        <taxon>Bacteria</taxon>
        <taxon>Bacillati</taxon>
        <taxon>Actinomycetota</taxon>
        <taxon>Actinomycetes</taxon>
        <taxon>Kitasatosporales</taxon>
        <taxon>Streptomycetaceae</taxon>
        <taxon>Streptacidiphilus</taxon>
    </lineage>
</organism>
<feature type="transmembrane region" description="Helical" evidence="5">
    <location>
        <begin position="73"/>
        <end position="92"/>
    </location>
</feature>
<evidence type="ECO:0000313" key="8">
    <source>
        <dbReference type="Proteomes" id="UP000183015"/>
    </source>
</evidence>
<dbReference type="PANTHER" id="PTHR11662">
    <property type="entry name" value="SOLUTE CARRIER FAMILY 17"/>
    <property type="match status" value="1"/>
</dbReference>
<dbReference type="PANTHER" id="PTHR11662:SF450">
    <property type="entry name" value="BLR1003 PROTEIN"/>
    <property type="match status" value="1"/>
</dbReference>
<evidence type="ECO:0000256" key="5">
    <source>
        <dbReference type="SAM" id="Phobius"/>
    </source>
</evidence>
<proteinExistence type="predicted"/>
<dbReference type="GO" id="GO:0022857">
    <property type="term" value="F:transmembrane transporter activity"/>
    <property type="evidence" value="ECO:0007669"/>
    <property type="project" value="InterPro"/>
</dbReference>